<comment type="caution">
    <text evidence="8">The sequence shown here is derived from an EMBL/GenBank/DDBJ whole genome shotgun (WGS) entry which is preliminary data.</text>
</comment>
<dbReference type="InterPro" id="IPR016166">
    <property type="entry name" value="FAD-bd_PCMH"/>
</dbReference>
<feature type="non-terminal residue" evidence="8">
    <location>
        <position position="411"/>
    </location>
</feature>
<feature type="domain" description="FAD-binding PCMH-type" evidence="7">
    <location>
        <begin position="83"/>
        <end position="281"/>
    </location>
</feature>
<feature type="signal peptide" evidence="6">
    <location>
        <begin position="1"/>
        <end position="19"/>
    </location>
</feature>
<dbReference type="Proteomes" id="UP001519460">
    <property type="component" value="Unassembled WGS sequence"/>
</dbReference>
<dbReference type="SUPFAM" id="SSF56176">
    <property type="entry name" value="FAD-binding/transporter-associated domain-like"/>
    <property type="match status" value="1"/>
</dbReference>
<dbReference type="InterPro" id="IPR006093">
    <property type="entry name" value="Oxy_OxRdtase_FAD_BS"/>
</dbReference>
<name>A0ABD0KB58_9CAEN</name>
<comment type="similarity">
    <text evidence="2">Belongs to the oxygen-dependent FAD-linked oxidoreductase family.</text>
</comment>
<organism evidence="8 9">
    <name type="scientific">Batillaria attramentaria</name>
    <dbReference type="NCBI Taxonomy" id="370345"/>
    <lineage>
        <taxon>Eukaryota</taxon>
        <taxon>Metazoa</taxon>
        <taxon>Spiralia</taxon>
        <taxon>Lophotrochozoa</taxon>
        <taxon>Mollusca</taxon>
        <taxon>Gastropoda</taxon>
        <taxon>Caenogastropoda</taxon>
        <taxon>Sorbeoconcha</taxon>
        <taxon>Cerithioidea</taxon>
        <taxon>Batillariidae</taxon>
        <taxon>Batillaria</taxon>
    </lineage>
</organism>
<reference evidence="8 9" key="1">
    <citation type="journal article" date="2023" name="Sci. Data">
        <title>Genome assembly of the Korean intertidal mud-creeper Batillaria attramentaria.</title>
        <authorList>
            <person name="Patra A.K."/>
            <person name="Ho P.T."/>
            <person name="Jun S."/>
            <person name="Lee S.J."/>
            <person name="Kim Y."/>
            <person name="Won Y.J."/>
        </authorList>
    </citation>
    <scope>NUCLEOTIDE SEQUENCE [LARGE SCALE GENOMIC DNA]</scope>
    <source>
        <strain evidence="8">Wonlab-2016</strain>
    </source>
</reference>
<evidence type="ECO:0000256" key="3">
    <source>
        <dbReference type="ARBA" id="ARBA00022630"/>
    </source>
</evidence>
<evidence type="ECO:0000256" key="2">
    <source>
        <dbReference type="ARBA" id="ARBA00005466"/>
    </source>
</evidence>
<evidence type="ECO:0000313" key="8">
    <source>
        <dbReference type="EMBL" id="KAK7484359.1"/>
    </source>
</evidence>
<dbReference type="PROSITE" id="PS51387">
    <property type="entry name" value="FAD_PCMH"/>
    <property type="match status" value="1"/>
</dbReference>
<evidence type="ECO:0000313" key="9">
    <source>
        <dbReference type="Proteomes" id="UP001519460"/>
    </source>
</evidence>
<evidence type="ECO:0000256" key="4">
    <source>
        <dbReference type="ARBA" id="ARBA00022827"/>
    </source>
</evidence>
<dbReference type="InterPro" id="IPR036318">
    <property type="entry name" value="FAD-bd_PCMH-like_sf"/>
</dbReference>
<feature type="chain" id="PRO_5044745710" description="FAD-binding PCMH-type domain-containing protein" evidence="6">
    <location>
        <begin position="20"/>
        <end position="411"/>
    </location>
</feature>
<dbReference type="Pfam" id="PF01565">
    <property type="entry name" value="FAD_binding_4"/>
    <property type="match status" value="1"/>
</dbReference>
<keyword evidence="9" id="KW-1185">Reference proteome</keyword>
<dbReference type="InterPro" id="IPR006094">
    <property type="entry name" value="Oxid_FAD_bind_N"/>
</dbReference>
<protein>
    <recommendedName>
        <fullName evidence="7">FAD-binding PCMH-type domain-containing protein</fullName>
    </recommendedName>
</protein>
<evidence type="ECO:0000259" key="7">
    <source>
        <dbReference type="PROSITE" id="PS51387"/>
    </source>
</evidence>
<dbReference type="PANTHER" id="PTHR42973">
    <property type="entry name" value="BINDING OXIDOREDUCTASE, PUTATIVE (AFU_ORTHOLOGUE AFUA_1G17690)-RELATED"/>
    <property type="match status" value="1"/>
</dbReference>
<dbReference type="EMBL" id="JACVVK020000211">
    <property type="protein sequence ID" value="KAK7484359.1"/>
    <property type="molecule type" value="Genomic_DNA"/>
</dbReference>
<accession>A0ABD0KB58</accession>
<gene>
    <name evidence="8" type="ORF">BaRGS_00024364</name>
</gene>
<evidence type="ECO:0000256" key="6">
    <source>
        <dbReference type="SAM" id="SignalP"/>
    </source>
</evidence>
<comment type="cofactor">
    <cofactor evidence="1">
        <name>FAD</name>
        <dbReference type="ChEBI" id="CHEBI:57692"/>
    </cofactor>
</comment>
<dbReference type="InterPro" id="IPR050416">
    <property type="entry name" value="FAD-linked_Oxidoreductase"/>
</dbReference>
<dbReference type="PANTHER" id="PTHR42973:SF39">
    <property type="entry name" value="FAD-BINDING PCMH-TYPE DOMAIN-CONTAINING PROTEIN"/>
    <property type="match status" value="1"/>
</dbReference>
<keyword evidence="5" id="KW-0560">Oxidoreductase</keyword>
<dbReference type="AlphaFoldDB" id="A0ABD0KB58"/>
<keyword evidence="4" id="KW-0274">FAD</keyword>
<proteinExistence type="inferred from homology"/>
<evidence type="ECO:0000256" key="5">
    <source>
        <dbReference type="ARBA" id="ARBA00023002"/>
    </source>
</evidence>
<keyword evidence="6" id="KW-0732">Signal</keyword>
<dbReference type="Gene3D" id="3.30.465.10">
    <property type="match status" value="1"/>
</dbReference>
<dbReference type="InterPro" id="IPR016169">
    <property type="entry name" value="FAD-bd_PCMH_sub2"/>
</dbReference>
<dbReference type="PROSITE" id="PS00862">
    <property type="entry name" value="OX2_COVAL_FAD"/>
    <property type="match status" value="1"/>
</dbReference>
<evidence type="ECO:0000256" key="1">
    <source>
        <dbReference type="ARBA" id="ARBA00001974"/>
    </source>
</evidence>
<sequence length="411" mass="44700">MVLLLIIASAALSIATSLGAGTGSSDDVFPARQQYAWPDRVFPGQHIDPTRDTFIEFAKELDGDMYVLESEEYISYMSVYNYRVERYPEVIFVVESVEDVQKVMRFCKNYNLLVTILSSGHSYIGRSTHDGSMNINLKRMKGIHFNLNSDRNPAGEVTVESGLAWLEVDKMAVTQDDAGNEVRRVIVGGSAHTVAMGGYTQGGGHSPMSRMLGLAVDNLLAATIVLPDGRKAVVDAQGTTITDLDNTTTTSNDTSLFWAIRGGGGGTWGVVTDFTFKLHYAPKRFRRVAASWALTYMGTDIGSDTIRFVIQELAKLSRNWGGYVTVYGGQLVPGVVGSINIFLNHFGSDDDPSSDEVDALLKHNVTGNQFAASDVRYDTFLEYENTGSRWSGRCVDGGGGVFGNGDVTVDA</sequence>
<dbReference type="GO" id="GO:0016491">
    <property type="term" value="F:oxidoreductase activity"/>
    <property type="evidence" value="ECO:0007669"/>
    <property type="project" value="UniProtKB-KW"/>
</dbReference>
<keyword evidence="3" id="KW-0285">Flavoprotein</keyword>